<dbReference type="InterPro" id="IPR001447">
    <property type="entry name" value="Arylamine_N-AcTrfase"/>
</dbReference>
<accession>A0A553PK64</accession>
<sequence length="285" mass="33151">MDLKEYLKRIGFEGEAQADLRTLKNMQTSHLLTVPYENLDALMNKPIILKNELLYDKIVRQSRGGWCHELNGLFHWALEQIGFETWFGNAKCRSRDGKQWCRDFDHMVCLVRLGDEIFYADRPFHPILIRDGEVSKQATGTFRLSFCKQTAEWSLCHRGKGASGEWATMLKFWTQPFLLRDFQDTCTTYEKGLDQRESLLGVTPVVVKSDPADSTATHMIIGNKYRLYCNVGLKNKTTCLKEDHVTLEQLHWKLKNIFGINLELEQMDSFYRHLPQAHIDRAMGR</sequence>
<dbReference type="InterPro" id="IPR038765">
    <property type="entry name" value="Papain-like_cys_pep_sf"/>
</dbReference>
<dbReference type="Gene3D" id="3.30.2140.20">
    <property type="match status" value="1"/>
</dbReference>
<name>A0A553PK64_TIGCA</name>
<dbReference type="EC" id="2.3.1.5" evidence="2"/>
<evidence type="ECO:0000313" key="4">
    <source>
        <dbReference type="EMBL" id="TRY78073.1"/>
    </source>
</evidence>
<dbReference type="InterPro" id="IPR053710">
    <property type="entry name" value="Arylamine_NAT_domain_sf"/>
</dbReference>
<evidence type="ECO:0000313" key="5">
    <source>
        <dbReference type="Proteomes" id="UP000318571"/>
    </source>
</evidence>
<dbReference type="PANTHER" id="PTHR11786">
    <property type="entry name" value="N-HYDROXYARYLAMINE O-ACETYLTRANSFERASE"/>
    <property type="match status" value="1"/>
</dbReference>
<proteinExistence type="inferred from homology"/>
<dbReference type="Pfam" id="PF00797">
    <property type="entry name" value="Acetyltransf_2"/>
    <property type="match status" value="1"/>
</dbReference>
<keyword evidence="3" id="KW-0012">Acyltransferase</keyword>
<dbReference type="STRING" id="6832.A0A553PK64"/>
<dbReference type="GO" id="GO:0004060">
    <property type="term" value="F:arylamine N-acetyltransferase activity"/>
    <property type="evidence" value="ECO:0007669"/>
    <property type="project" value="UniProtKB-EC"/>
</dbReference>
<comment type="similarity">
    <text evidence="1 3">Belongs to the arylamine N-acetyltransferase family.</text>
</comment>
<evidence type="ECO:0000256" key="2">
    <source>
        <dbReference type="ARBA" id="ARBA00012701"/>
    </source>
</evidence>
<keyword evidence="3" id="KW-0808">Transferase</keyword>
<dbReference type="Proteomes" id="UP000318571">
    <property type="component" value="Chromosome 11"/>
</dbReference>
<comment type="caution">
    <text evidence="4">The sequence shown here is derived from an EMBL/GenBank/DDBJ whole genome shotgun (WGS) entry which is preliminary data.</text>
</comment>
<dbReference type="EMBL" id="VCGU01000003">
    <property type="protein sequence ID" value="TRY78073.1"/>
    <property type="molecule type" value="Genomic_DNA"/>
</dbReference>
<evidence type="ECO:0000256" key="1">
    <source>
        <dbReference type="ARBA" id="ARBA00006547"/>
    </source>
</evidence>
<keyword evidence="5" id="KW-1185">Reference proteome</keyword>
<protein>
    <recommendedName>
        <fullName evidence="2">arylamine N-acetyltransferase</fullName>
        <ecNumber evidence="2">2.3.1.5</ecNumber>
    </recommendedName>
</protein>
<reference evidence="4 5" key="1">
    <citation type="journal article" date="2018" name="Nat. Ecol. Evol.">
        <title>Genomic signatures of mitonuclear coevolution across populations of Tigriopus californicus.</title>
        <authorList>
            <person name="Barreto F.S."/>
            <person name="Watson E.T."/>
            <person name="Lima T.G."/>
            <person name="Willett C.S."/>
            <person name="Edmands S."/>
            <person name="Li W."/>
            <person name="Burton R.S."/>
        </authorList>
    </citation>
    <scope>NUCLEOTIDE SEQUENCE [LARGE SCALE GENOMIC DNA]</scope>
    <source>
        <strain evidence="4 5">San Diego</strain>
    </source>
</reference>
<dbReference type="PANTHER" id="PTHR11786:SF0">
    <property type="entry name" value="ARYLAMINE N-ACETYLTRANSFERASE 4-RELATED"/>
    <property type="match status" value="1"/>
</dbReference>
<dbReference type="PRINTS" id="PR01543">
    <property type="entry name" value="ANATRNSFRASE"/>
</dbReference>
<evidence type="ECO:0000256" key="3">
    <source>
        <dbReference type="RuleBase" id="RU003452"/>
    </source>
</evidence>
<dbReference type="SUPFAM" id="SSF54001">
    <property type="entry name" value="Cysteine proteinases"/>
    <property type="match status" value="1"/>
</dbReference>
<dbReference type="AlphaFoldDB" id="A0A553PK64"/>
<gene>
    <name evidence="4" type="ORF">TCAL_09453</name>
</gene>
<organism evidence="4 5">
    <name type="scientific">Tigriopus californicus</name>
    <name type="common">Marine copepod</name>
    <dbReference type="NCBI Taxonomy" id="6832"/>
    <lineage>
        <taxon>Eukaryota</taxon>
        <taxon>Metazoa</taxon>
        <taxon>Ecdysozoa</taxon>
        <taxon>Arthropoda</taxon>
        <taxon>Crustacea</taxon>
        <taxon>Multicrustacea</taxon>
        <taxon>Hexanauplia</taxon>
        <taxon>Copepoda</taxon>
        <taxon>Harpacticoida</taxon>
        <taxon>Harpacticidae</taxon>
        <taxon>Tigriopus</taxon>
    </lineage>
</organism>